<dbReference type="GO" id="GO:0030145">
    <property type="term" value="F:manganese ion binding"/>
    <property type="evidence" value="ECO:0007669"/>
    <property type="project" value="TreeGrafter"/>
</dbReference>
<keyword evidence="3 9" id="KW-0479">Metal-binding</keyword>
<dbReference type="UniPathway" id="UPA00056">
    <property type="reaction ID" value="UER00092"/>
</dbReference>
<evidence type="ECO:0000259" key="10">
    <source>
        <dbReference type="Pfam" id="PF02670"/>
    </source>
</evidence>
<feature type="binding site" evidence="9">
    <location>
        <position position="216"/>
    </location>
    <ligand>
        <name>1-deoxy-D-xylulose 5-phosphate</name>
        <dbReference type="ChEBI" id="CHEBI:57792"/>
    </ligand>
</feature>
<dbReference type="NCBIfam" id="NF009114">
    <property type="entry name" value="PRK12464.1"/>
    <property type="match status" value="1"/>
</dbReference>
<proteinExistence type="inferred from homology"/>
<dbReference type="Pfam" id="PF08436">
    <property type="entry name" value="DXP_redisom_C"/>
    <property type="match status" value="1"/>
</dbReference>
<sequence>MKRHLAILGSTGSIGTQTLDVVRMHPDLFKVTALGCGRSIDLVEKQAREFGPSLVAVYDEGQADVLKMRLSDTQIRVVSGISGLIELASQPEADTVVTAIVGMIGVEPTVAAIEAGKDIALANKETCVTAGHLIMPLAKAHGVNILPVDSEHSAIFQSLQGKADSKINKILLTASGGPFRGMSRKELEHVTVKETLAHPTWQMGPKVTVDSATMVNKGLEVIEARWLFDVDPDQIQVVIQPQSIIHSMVEYEDHSVIAQLATSDMRVPIQYALTWPNHLPSPADALDFETLKSLSFDVPDNDTFKGLPLAVSAIKTGGSMPCAFNAANEWANAAFRRGEIRFLDIYDIIESVMDEHQVIASPTVSEIREIAHETFEYCDRQFK</sequence>
<evidence type="ECO:0000256" key="5">
    <source>
        <dbReference type="ARBA" id="ARBA00023002"/>
    </source>
</evidence>
<evidence type="ECO:0000259" key="12">
    <source>
        <dbReference type="Pfam" id="PF13288"/>
    </source>
</evidence>
<evidence type="ECO:0000256" key="6">
    <source>
        <dbReference type="ARBA" id="ARBA00023211"/>
    </source>
</evidence>
<keyword evidence="4 9" id="KW-0521">NADP</keyword>
<feature type="binding site" evidence="9">
    <location>
        <position position="123"/>
    </location>
    <ligand>
        <name>NADPH</name>
        <dbReference type="ChEBI" id="CHEBI:57783"/>
    </ligand>
</feature>
<protein>
    <recommendedName>
        <fullName evidence="9">1-deoxy-D-xylulose 5-phosphate reductoisomerase</fullName>
        <shortName evidence="9">DXP reductoisomerase</shortName>
        <ecNumber evidence="9">1.1.1.267</ecNumber>
    </recommendedName>
    <alternativeName>
        <fullName evidence="9">1-deoxyxylulose-5-phosphate reductoisomerase</fullName>
    </alternativeName>
    <alternativeName>
        <fullName evidence="9">2-C-methyl-D-erythritol 4-phosphate synthase</fullName>
    </alternativeName>
</protein>
<evidence type="ECO:0000256" key="2">
    <source>
        <dbReference type="ARBA" id="ARBA00006825"/>
    </source>
</evidence>
<keyword evidence="13" id="KW-0413">Isomerase</keyword>
<dbReference type="InterPro" id="IPR036169">
    <property type="entry name" value="DXPR_C_sf"/>
</dbReference>
<evidence type="ECO:0000259" key="11">
    <source>
        <dbReference type="Pfam" id="PF08436"/>
    </source>
</evidence>
<dbReference type="Pfam" id="PF13288">
    <property type="entry name" value="DXPR_C"/>
    <property type="match status" value="1"/>
</dbReference>
<dbReference type="InterPro" id="IPR013512">
    <property type="entry name" value="DXP_reductoisomerase_N"/>
</dbReference>
<feature type="binding site" evidence="9">
    <location>
        <position position="151"/>
    </location>
    <ligand>
        <name>Mn(2+)</name>
        <dbReference type="ChEBI" id="CHEBI:29035"/>
    </ligand>
</feature>
<dbReference type="PIRSF" id="PIRSF006205">
    <property type="entry name" value="Dxp_reductismrs"/>
    <property type="match status" value="1"/>
</dbReference>
<feature type="domain" description="1-deoxy-D-xylulose 5-phosphate reductoisomerase C-terminal" evidence="11">
    <location>
        <begin position="145"/>
        <end position="228"/>
    </location>
</feature>
<feature type="binding site" evidence="9">
    <location>
        <position position="124"/>
    </location>
    <ligand>
        <name>1-deoxy-D-xylulose 5-phosphate</name>
        <dbReference type="ChEBI" id="CHEBI:57792"/>
    </ligand>
</feature>
<dbReference type="HAMAP" id="MF_00183">
    <property type="entry name" value="DXP_reductoisom"/>
    <property type="match status" value="1"/>
</dbReference>
<dbReference type="InterPro" id="IPR036291">
    <property type="entry name" value="NAD(P)-bd_dom_sf"/>
</dbReference>
<feature type="binding site" evidence="9">
    <location>
        <position position="12"/>
    </location>
    <ligand>
        <name>NADPH</name>
        <dbReference type="ChEBI" id="CHEBI:57783"/>
    </ligand>
</feature>
<feature type="binding site" evidence="9">
    <location>
        <position position="125"/>
    </location>
    <ligand>
        <name>NADPH</name>
        <dbReference type="ChEBI" id="CHEBI:57783"/>
    </ligand>
</feature>
<dbReference type="InterPro" id="IPR003821">
    <property type="entry name" value="DXP_reductoisomerase"/>
</dbReference>
<dbReference type="Pfam" id="PF02670">
    <property type="entry name" value="DXP_reductoisom"/>
    <property type="match status" value="1"/>
</dbReference>
<comment type="pathway">
    <text evidence="1 9">Isoprenoid biosynthesis; isopentenyl diphosphate biosynthesis via DXP pathway; isopentenyl diphosphate from 1-deoxy-D-xylulose 5-phosphate: step 1/6.</text>
</comment>
<feature type="binding site" evidence="9">
    <location>
        <position position="175"/>
    </location>
    <ligand>
        <name>1-deoxy-D-xylulose 5-phosphate</name>
        <dbReference type="ChEBI" id="CHEBI:57792"/>
    </ligand>
</feature>
<feature type="domain" description="DXP reductoisomerase C-terminal" evidence="12">
    <location>
        <begin position="260"/>
        <end position="373"/>
    </location>
</feature>
<comment type="caution">
    <text evidence="9">Lacks conserved residue(s) required for the propagation of feature annotation.</text>
</comment>
<evidence type="ECO:0000256" key="4">
    <source>
        <dbReference type="ARBA" id="ARBA00022857"/>
    </source>
</evidence>
<dbReference type="PANTHER" id="PTHR30525">
    <property type="entry name" value="1-DEOXY-D-XYLULOSE 5-PHOSPHATE REDUCTOISOMERASE"/>
    <property type="match status" value="1"/>
</dbReference>
<comment type="catalytic activity">
    <reaction evidence="8">
        <text>2-C-methyl-D-erythritol 4-phosphate + NADP(+) = 1-deoxy-D-xylulose 5-phosphate + NADPH + H(+)</text>
        <dbReference type="Rhea" id="RHEA:13717"/>
        <dbReference type="ChEBI" id="CHEBI:15378"/>
        <dbReference type="ChEBI" id="CHEBI:57783"/>
        <dbReference type="ChEBI" id="CHEBI:57792"/>
        <dbReference type="ChEBI" id="CHEBI:58262"/>
        <dbReference type="ChEBI" id="CHEBI:58349"/>
        <dbReference type="EC" id="1.1.1.267"/>
    </reaction>
    <physiologicalReaction direction="right-to-left" evidence="8">
        <dbReference type="Rhea" id="RHEA:13719"/>
    </physiologicalReaction>
</comment>
<comment type="function">
    <text evidence="9">Catalyzes the NADPH-dependent rearrangement and reduction of 1-deoxy-D-xylulose-5-phosphate (DXP) to 2-C-methyl-D-erythritol 4-phosphate (MEP).</text>
</comment>
<feature type="binding site" evidence="9">
    <location>
        <position position="220"/>
    </location>
    <ligand>
        <name>Mn(2+)</name>
        <dbReference type="ChEBI" id="CHEBI:29035"/>
    </ligand>
</feature>
<comment type="similarity">
    <text evidence="2 9">Belongs to the DXR family.</text>
</comment>
<reference evidence="13 14" key="1">
    <citation type="submission" date="2019-08" db="EMBL/GenBank/DDBJ databases">
        <title>In-depth cultivation of the pig gut microbiome towards novel bacterial diversity and tailored functional studies.</title>
        <authorList>
            <person name="Wylensek D."/>
            <person name="Hitch T.C.A."/>
            <person name="Clavel T."/>
        </authorList>
    </citation>
    <scope>NUCLEOTIDE SEQUENCE [LARGE SCALE GENOMIC DNA]</scope>
    <source>
        <strain evidence="13 14">RF-744-FAT-4</strain>
    </source>
</reference>
<feature type="binding site" evidence="9">
    <location>
        <position position="151"/>
    </location>
    <ligand>
        <name>1-deoxy-D-xylulose 5-phosphate</name>
        <dbReference type="ChEBI" id="CHEBI:57792"/>
    </ligand>
</feature>
<organism evidence="13 14">
    <name type="scientific">Pseudoramibacter porci</name>
    <dbReference type="NCBI Taxonomy" id="2606631"/>
    <lineage>
        <taxon>Bacteria</taxon>
        <taxon>Bacillati</taxon>
        <taxon>Bacillota</taxon>
        <taxon>Clostridia</taxon>
        <taxon>Eubacteriales</taxon>
        <taxon>Eubacteriaceae</taxon>
        <taxon>Pseudoramibacter</taxon>
    </lineage>
</organism>
<evidence type="ECO:0000313" key="13">
    <source>
        <dbReference type="EMBL" id="MSS20063.1"/>
    </source>
</evidence>
<dbReference type="EC" id="1.1.1.267" evidence="9"/>
<dbReference type="SUPFAM" id="SSF69055">
    <property type="entry name" value="1-deoxy-D-xylulose-5-phosphate reductoisomerase, C-terminal domain"/>
    <property type="match status" value="1"/>
</dbReference>
<comment type="caution">
    <text evidence="13">The sequence shown here is derived from an EMBL/GenBank/DDBJ whole genome shotgun (WGS) entry which is preliminary data.</text>
</comment>
<evidence type="ECO:0000256" key="3">
    <source>
        <dbReference type="ARBA" id="ARBA00022723"/>
    </source>
</evidence>
<feature type="binding site" evidence="9">
    <location>
        <position position="150"/>
    </location>
    <ligand>
        <name>1-deoxy-D-xylulose 5-phosphate</name>
        <dbReference type="ChEBI" id="CHEBI:57792"/>
    </ligand>
</feature>
<dbReference type="EMBL" id="VUMO01000007">
    <property type="protein sequence ID" value="MSS20063.1"/>
    <property type="molecule type" value="Genomic_DNA"/>
</dbReference>
<gene>
    <name evidence="9" type="primary">dxr</name>
    <name evidence="13" type="ORF">FYJ52_06590</name>
</gene>
<feature type="domain" description="1-deoxy-D-xylulose 5-phosphate reductoisomerase N-terminal" evidence="10">
    <location>
        <begin position="5"/>
        <end position="131"/>
    </location>
</feature>
<keyword evidence="14" id="KW-1185">Reference proteome</keyword>
<dbReference type="GO" id="GO:0030604">
    <property type="term" value="F:1-deoxy-D-xylulose-5-phosphate reductoisomerase activity"/>
    <property type="evidence" value="ECO:0007669"/>
    <property type="project" value="UniProtKB-UniRule"/>
</dbReference>
<feature type="binding site" evidence="9">
    <location>
        <position position="149"/>
    </location>
    <ligand>
        <name>Mn(2+)</name>
        <dbReference type="ChEBI" id="CHEBI:29035"/>
    </ligand>
</feature>
<keyword evidence="7 9" id="KW-0414">Isoprene biosynthesis</keyword>
<feature type="binding site" evidence="9">
    <location>
        <position position="11"/>
    </location>
    <ligand>
        <name>NADPH</name>
        <dbReference type="ChEBI" id="CHEBI:57783"/>
    </ligand>
</feature>
<name>A0A7X2TAS6_9FIRM</name>
<keyword evidence="9" id="KW-0460">Magnesium</keyword>
<evidence type="ECO:0000313" key="14">
    <source>
        <dbReference type="Proteomes" id="UP000461754"/>
    </source>
</evidence>
<keyword evidence="5 9" id="KW-0560">Oxidoreductase</keyword>
<comment type="cofactor">
    <cofactor evidence="9">
        <name>Mg(2+)</name>
        <dbReference type="ChEBI" id="CHEBI:18420"/>
    </cofactor>
    <cofactor evidence="9">
        <name>Mn(2+)</name>
        <dbReference type="ChEBI" id="CHEBI:29035"/>
    </cofactor>
</comment>
<evidence type="ECO:0000256" key="7">
    <source>
        <dbReference type="ARBA" id="ARBA00023229"/>
    </source>
</evidence>
<dbReference type="SUPFAM" id="SSF51735">
    <property type="entry name" value="NAD(P)-binding Rossmann-fold domains"/>
    <property type="match status" value="1"/>
</dbReference>
<dbReference type="AlphaFoldDB" id="A0A7X2TAS6"/>
<feature type="binding site" evidence="9">
    <location>
        <position position="220"/>
    </location>
    <ligand>
        <name>1-deoxy-D-xylulose 5-phosphate</name>
        <dbReference type="ChEBI" id="CHEBI:57792"/>
    </ligand>
</feature>
<feature type="binding site" evidence="9">
    <location>
        <position position="13"/>
    </location>
    <ligand>
        <name>NADPH</name>
        <dbReference type="ChEBI" id="CHEBI:57783"/>
    </ligand>
</feature>
<evidence type="ECO:0000256" key="8">
    <source>
        <dbReference type="ARBA" id="ARBA00048543"/>
    </source>
</evidence>
<feature type="binding site" evidence="9">
    <location>
        <position position="211"/>
    </location>
    <ligand>
        <name>1-deoxy-D-xylulose 5-phosphate</name>
        <dbReference type="ChEBI" id="CHEBI:57792"/>
    </ligand>
</feature>
<dbReference type="Gene3D" id="3.40.50.720">
    <property type="entry name" value="NAD(P)-binding Rossmann-like Domain"/>
    <property type="match status" value="1"/>
</dbReference>
<keyword evidence="6 9" id="KW-0464">Manganese</keyword>
<evidence type="ECO:0000256" key="9">
    <source>
        <dbReference type="HAMAP-Rule" id="MF_00183"/>
    </source>
</evidence>
<feature type="binding site" evidence="9">
    <location>
        <position position="14"/>
    </location>
    <ligand>
        <name>NADPH</name>
        <dbReference type="ChEBI" id="CHEBI:57783"/>
    </ligand>
</feature>
<dbReference type="FunFam" id="3.40.50.720:FF:000045">
    <property type="entry name" value="1-deoxy-D-xylulose 5-phosphate reductoisomerase"/>
    <property type="match status" value="1"/>
</dbReference>
<dbReference type="GO" id="GO:0051484">
    <property type="term" value="P:isopentenyl diphosphate biosynthetic process, methylerythritol 4-phosphate pathway involved in terpenoid biosynthetic process"/>
    <property type="evidence" value="ECO:0007669"/>
    <property type="project" value="UniProtKB-ARBA"/>
</dbReference>
<feature type="binding site" evidence="9">
    <location>
        <position position="37"/>
    </location>
    <ligand>
        <name>NADPH</name>
        <dbReference type="ChEBI" id="CHEBI:57783"/>
    </ligand>
</feature>
<dbReference type="InterPro" id="IPR026877">
    <property type="entry name" value="DXPR_C"/>
</dbReference>
<dbReference type="InterPro" id="IPR013644">
    <property type="entry name" value="DXP_reductoisomerase_C"/>
</dbReference>
<dbReference type="Proteomes" id="UP000461754">
    <property type="component" value="Unassembled WGS sequence"/>
</dbReference>
<dbReference type="GO" id="GO:0070402">
    <property type="term" value="F:NADPH binding"/>
    <property type="evidence" value="ECO:0007669"/>
    <property type="project" value="InterPro"/>
</dbReference>
<dbReference type="GO" id="GO:0016853">
    <property type="term" value="F:isomerase activity"/>
    <property type="evidence" value="ECO:0007669"/>
    <property type="project" value="UniProtKB-KW"/>
</dbReference>
<feature type="binding site" evidence="9">
    <location>
        <position position="204"/>
    </location>
    <ligand>
        <name>NADPH</name>
        <dbReference type="ChEBI" id="CHEBI:57783"/>
    </ligand>
</feature>
<dbReference type="Gene3D" id="1.10.1740.10">
    <property type="match status" value="1"/>
</dbReference>
<dbReference type="NCBIfam" id="TIGR00243">
    <property type="entry name" value="Dxr"/>
    <property type="match status" value="1"/>
</dbReference>
<dbReference type="SUPFAM" id="SSF55347">
    <property type="entry name" value="Glyceraldehyde-3-phosphate dehydrogenase-like, C-terminal domain"/>
    <property type="match status" value="1"/>
</dbReference>
<feature type="binding site" evidence="9">
    <location>
        <position position="38"/>
    </location>
    <ligand>
        <name>NADPH</name>
        <dbReference type="ChEBI" id="CHEBI:57783"/>
    </ligand>
</feature>
<feature type="binding site" evidence="9">
    <location>
        <position position="217"/>
    </location>
    <ligand>
        <name>1-deoxy-D-xylulose 5-phosphate</name>
        <dbReference type="ChEBI" id="CHEBI:57792"/>
    </ligand>
</feature>
<feature type="binding site" evidence="9">
    <location>
        <position position="198"/>
    </location>
    <ligand>
        <name>1-deoxy-D-xylulose 5-phosphate</name>
        <dbReference type="ChEBI" id="CHEBI:57792"/>
    </ligand>
</feature>
<accession>A0A7X2TAS6</accession>
<evidence type="ECO:0000256" key="1">
    <source>
        <dbReference type="ARBA" id="ARBA00005094"/>
    </source>
</evidence>
<dbReference type="PANTHER" id="PTHR30525:SF0">
    <property type="entry name" value="1-DEOXY-D-XYLULOSE 5-PHOSPHATE REDUCTOISOMERASE, CHLOROPLASTIC"/>
    <property type="match status" value="1"/>
</dbReference>